<name>A0A0R3TP08_RODNA</name>
<dbReference type="OrthoDB" id="407630at2759"/>
<dbReference type="WBParaSite" id="HNAJ_0000916601-mRNA-1">
    <property type="protein sequence ID" value="HNAJ_0000916601-mRNA-1"/>
    <property type="gene ID" value="HNAJ_0000916601"/>
</dbReference>
<gene>
    <name evidence="2" type="ORF">HNAJ_LOCUS9162</name>
</gene>
<proteinExistence type="predicted"/>
<accession>A0A0R3TP08</accession>
<dbReference type="PROSITE" id="PS50904">
    <property type="entry name" value="PRELI_MSF1"/>
    <property type="match status" value="1"/>
</dbReference>
<keyword evidence="3" id="KW-1185">Reference proteome</keyword>
<dbReference type="AlphaFoldDB" id="A0A0R3TP08"/>
<sequence length="291" mass="33019">MFGRIKPWNDVMRAAQVKYPNPFNPNVLSIDVVSRKVDSETGVLYTTKLINSSWPMFSNAGELRGIERTEIDPLNRRMLLESNNIDMRSVLKAHEKLEYEVHPDNPEWTLIRHQISIDAFSFIAYAALTASQKAASSGREALNWVIENRVDNFMSRVPNRIVEVPSSTAPVSLPLASGSNSELHPSYPITLLSRLRSFSLLSLHPLVTIAKANVLPFRPSWFTQRTNSVNNLPAFFDRAITSFDSFHPIDALGEIKGRVATDVSAFSERLRQRCQRVIDRFSKIDEYVLIM</sequence>
<evidence type="ECO:0000313" key="4">
    <source>
        <dbReference type="WBParaSite" id="HNAJ_0000916601-mRNA-1"/>
    </source>
</evidence>
<evidence type="ECO:0000313" key="3">
    <source>
        <dbReference type="Proteomes" id="UP000278807"/>
    </source>
</evidence>
<dbReference type="EMBL" id="UZAE01012515">
    <property type="protein sequence ID" value="VDO05496.1"/>
    <property type="molecule type" value="Genomic_DNA"/>
</dbReference>
<feature type="domain" description="PRELI/MSF1" evidence="1">
    <location>
        <begin position="1"/>
        <end position="154"/>
    </location>
</feature>
<dbReference type="GO" id="GO:0005758">
    <property type="term" value="C:mitochondrial intermembrane space"/>
    <property type="evidence" value="ECO:0007669"/>
    <property type="project" value="InterPro"/>
</dbReference>
<dbReference type="Pfam" id="PF04707">
    <property type="entry name" value="PRELI"/>
    <property type="match status" value="1"/>
</dbReference>
<organism evidence="4">
    <name type="scientific">Rodentolepis nana</name>
    <name type="common">Dwarf tapeworm</name>
    <name type="synonym">Hymenolepis nana</name>
    <dbReference type="NCBI Taxonomy" id="102285"/>
    <lineage>
        <taxon>Eukaryota</taxon>
        <taxon>Metazoa</taxon>
        <taxon>Spiralia</taxon>
        <taxon>Lophotrochozoa</taxon>
        <taxon>Platyhelminthes</taxon>
        <taxon>Cestoda</taxon>
        <taxon>Eucestoda</taxon>
        <taxon>Cyclophyllidea</taxon>
        <taxon>Hymenolepididae</taxon>
        <taxon>Rodentolepis</taxon>
    </lineage>
</organism>
<dbReference type="InterPro" id="IPR006797">
    <property type="entry name" value="PRELI/MSF1_dom"/>
</dbReference>
<dbReference type="InterPro" id="IPR037365">
    <property type="entry name" value="Slowmo/Ups"/>
</dbReference>
<protein>
    <submittedName>
        <fullName evidence="4">PRELI/MSF1 domain-containing protein</fullName>
    </submittedName>
</protein>
<reference evidence="4" key="1">
    <citation type="submission" date="2017-02" db="UniProtKB">
        <authorList>
            <consortium name="WormBaseParasite"/>
        </authorList>
    </citation>
    <scope>IDENTIFICATION</scope>
</reference>
<dbReference type="PANTHER" id="PTHR11158">
    <property type="entry name" value="MSF1/PX19 RELATED"/>
    <property type="match status" value="1"/>
</dbReference>
<evidence type="ECO:0000259" key="1">
    <source>
        <dbReference type="PROSITE" id="PS50904"/>
    </source>
</evidence>
<dbReference type="Proteomes" id="UP000278807">
    <property type="component" value="Unassembled WGS sequence"/>
</dbReference>
<dbReference type="STRING" id="102285.A0A0R3TP08"/>
<evidence type="ECO:0000313" key="2">
    <source>
        <dbReference type="EMBL" id="VDO05496.1"/>
    </source>
</evidence>
<reference evidence="2 3" key="2">
    <citation type="submission" date="2018-11" db="EMBL/GenBank/DDBJ databases">
        <authorList>
            <consortium name="Pathogen Informatics"/>
        </authorList>
    </citation>
    <scope>NUCLEOTIDE SEQUENCE [LARGE SCALE GENOMIC DNA]</scope>
</reference>